<dbReference type="AlphaFoldDB" id="A0A034VW21"/>
<protein>
    <submittedName>
        <fullName evidence="2">Uncharacterized protein</fullName>
    </submittedName>
</protein>
<feature type="compositionally biased region" description="Polar residues" evidence="1">
    <location>
        <begin position="181"/>
        <end position="207"/>
    </location>
</feature>
<dbReference type="EMBL" id="GAKP01012655">
    <property type="protein sequence ID" value="JAC46297.1"/>
    <property type="molecule type" value="Transcribed_RNA"/>
</dbReference>
<sequence length="215" mass="21630">ISPGKTSTTTTVTASTSTTTAIPTPPNANTTTSQLQPCASICSTEQNFSPLEQNISPKGSERLGPIVFPSTPTQHIANATPSPTTPRKSSDYPQQATGVSIKSENNESFPAPMVSAVAGVGPAVGGVGSGVGSGVPGMSPVAMAQQNKESVPLGKNSSQTTAHSVDGMPPGSGVHSPMVQAASSSGPPTPVHTVTITNEKLPSGSSAQQQMQQQQ</sequence>
<accession>A0A034VW21</accession>
<feature type="region of interest" description="Disordered" evidence="1">
    <location>
        <begin position="144"/>
        <end position="215"/>
    </location>
</feature>
<evidence type="ECO:0000313" key="2">
    <source>
        <dbReference type="EMBL" id="JAC46297.1"/>
    </source>
</evidence>
<feature type="compositionally biased region" description="Low complexity" evidence="1">
    <location>
        <begin position="1"/>
        <end position="32"/>
    </location>
</feature>
<feature type="region of interest" description="Disordered" evidence="1">
    <location>
        <begin position="50"/>
        <end position="98"/>
    </location>
</feature>
<feature type="compositionally biased region" description="Polar residues" evidence="1">
    <location>
        <begin position="144"/>
        <end position="163"/>
    </location>
</feature>
<feature type="non-terminal residue" evidence="2">
    <location>
        <position position="215"/>
    </location>
</feature>
<proteinExistence type="predicted"/>
<dbReference type="OrthoDB" id="10060000at2759"/>
<name>A0A034VW21_BACDO</name>
<reference evidence="2" key="1">
    <citation type="journal article" date="2014" name="BMC Genomics">
        <title>Characterizing the developmental transcriptome of the oriental fruit fly, Bactrocera dorsalis (Diptera: Tephritidae) through comparative genomic analysis with Drosophila melanogaster utilizing modENCODE datasets.</title>
        <authorList>
            <person name="Geib S.M."/>
            <person name="Calla B."/>
            <person name="Hall B."/>
            <person name="Hou S."/>
            <person name="Manoukis N.C."/>
        </authorList>
    </citation>
    <scope>NUCLEOTIDE SEQUENCE</scope>
    <source>
        <strain evidence="2">Punador</strain>
    </source>
</reference>
<feature type="compositionally biased region" description="Polar residues" evidence="1">
    <location>
        <begin position="70"/>
        <end position="98"/>
    </location>
</feature>
<organism evidence="2">
    <name type="scientific">Bactrocera dorsalis</name>
    <name type="common">Oriental fruit fly</name>
    <name type="synonym">Dacus dorsalis</name>
    <dbReference type="NCBI Taxonomy" id="27457"/>
    <lineage>
        <taxon>Eukaryota</taxon>
        <taxon>Metazoa</taxon>
        <taxon>Ecdysozoa</taxon>
        <taxon>Arthropoda</taxon>
        <taxon>Hexapoda</taxon>
        <taxon>Insecta</taxon>
        <taxon>Pterygota</taxon>
        <taxon>Neoptera</taxon>
        <taxon>Endopterygota</taxon>
        <taxon>Diptera</taxon>
        <taxon>Brachycera</taxon>
        <taxon>Muscomorpha</taxon>
        <taxon>Tephritoidea</taxon>
        <taxon>Tephritidae</taxon>
        <taxon>Bactrocera</taxon>
        <taxon>Bactrocera</taxon>
    </lineage>
</organism>
<evidence type="ECO:0000256" key="1">
    <source>
        <dbReference type="SAM" id="MobiDB-lite"/>
    </source>
</evidence>
<feature type="region of interest" description="Disordered" evidence="1">
    <location>
        <begin position="1"/>
        <end position="34"/>
    </location>
</feature>
<feature type="non-terminal residue" evidence="2">
    <location>
        <position position="1"/>
    </location>
</feature>